<dbReference type="InterPro" id="IPR006151">
    <property type="entry name" value="Shikm_DH/Glu-tRNA_Rdtase"/>
</dbReference>
<dbReference type="KEGG" id="pbf:CFX0092_A2195"/>
<dbReference type="OrthoDB" id="9780944at2"/>
<feature type="transmembrane region" description="Helical" evidence="1">
    <location>
        <begin position="704"/>
        <end position="725"/>
    </location>
</feature>
<evidence type="ECO:0000313" key="4">
    <source>
        <dbReference type="Proteomes" id="UP000215027"/>
    </source>
</evidence>
<keyword evidence="1" id="KW-0812">Transmembrane</keyword>
<evidence type="ECO:0000256" key="1">
    <source>
        <dbReference type="SAM" id="Phobius"/>
    </source>
</evidence>
<dbReference type="Gene3D" id="3.40.50.720">
    <property type="entry name" value="NAD(P)-binding Rossmann-like Domain"/>
    <property type="match status" value="1"/>
</dbReference>
<organism evidence="3 4">
    <name type="scientific">Candidatus Promineifilum breve</name>
    <dbReference type="NCBI Taxonomy" id="1806508"/>
    <lineage>
        <taxon>Bacteria</taxon>
        <taxon>Bacillati</taxon>
        <taxon>Chloroflexota</taxon>
        <taxon>Ardenticatenia</taxon>
        <taxon>Candidatus Promineifilales</taxon>
        <taxon>Candidatus Promineifilaceae</taxon>
        <taxon>Candidatus Promineifilum</taxon>
    </lineage>
</organism>
<feature type="domain" description="Quinate/shikimate 5-dehydrogenase/glutamyl-tRNA reductase" evidence="2">
    <location>
        <begin position="455"/>
        <end position="569"/>
    </location>
</feature>
<sequence>MKKILVIHAGEGGEIATYSFMGHDLSVQRAGCGGDAERARALIQAYDDQVDAIALDGMPATLELGGAQRTHELGATLPAVAQRAAVVDGNGIRAGLERWGVILADRAQPGIFAQKRVLMVPGLNHNGLAGALGRRAADLRYADPIVYFNLPAWPLVGSRGTLDQAAGPTLDQLRDAAFDRLYPLPGGPAEPRDAAAFEWADILAGDIGAIRRHAPAELKRKTVVVEWATEEDLADLRARGVNIVVTMMPALDGRGELGRWPAAVIEAIMAALRPDPAAPLSEDTYLDLMANLDWTPAVRYLQPGEAGINRFAFVIHPLSIKFIHNDKRFRWTKVLPDGLVESFSALIPPMYLSRITGGVSPTTGQRIEGHLISLGATPRQMMTRGERFTYDKLNKAARIAERKGARIMGLGAFTSVVGDAGITVAHEADIAITSGNSLTVAATLEAAKQAVVKMGATDLTKGKVMIIGATGSIGSVCARLLAQAIYDVVLVSIEPERLIELKRTIHEETPGARVAIATKADDYLSQCDLIVTATSAFGQRIVDITKCKPGAVICDVARPPDISEEEAALRPDVLVIESGEVLIPGEIDFGYNIGLPPGTAYACLAETALLAMEGRFEDYTLGRNITMERVKEIYRLFKKHDFQIAGLRSHDEYVTDEMVAEKRVLADELRRDAARFARVQSESAAKLATIPVSSKGVKAGRSGVWRPVAAVGAAAAAGAAGLLLFRRRK</sequence>
<keyword evidence="1" id="KW-0472">Membrane</keyword>
<dbReference type="Proteomes" id="UP000215027">
    <property type="component" value="Chromosome I"/>
</dbReference>
<keyword evidence="4" id="KW-1185">Reference proteome</keyword>
<dbReference type="EMBL" id="LN890655">
    <property type="protein sequence ID" value="CUS04073.2"/>
    <property type="molecule type" value="Genomic_DNA"/>
</dbReference>
<proteinExistence type="predicted"/>
<dbReference type="InterPro" id="IPR036291">
    <property type="entry name" value="NAD(P)-bd_dom_sf"/>
</dbReference>
<evidence type="ECO:0000313" key="3">
    <source>
        <dbReference type="EMBL" id="CUS04073.2"/>
    </source>
</evidence>
<gene>
    <name evidence="3" type="ORF">CFX0092_A2195</name>
</gene>
<keyword evidence="1" id="KW-1133">Transmembrane helix</keyword>
<dbReference type="SUPFAM" id="SSF51735">
    <property type="entry name" value="NAD(P)-binding Rossmann-fold domains"/>
    <property type="match status" value="1"/>
</dbReference>
<name>A0A170PH19_9CHLR</name>
<dbReference type="RefSeq" id="WP_095043469.1">
    <property type="nucleotide sequence ID" value="NZ_LN890655.1"/>
</dbReference>
<reference evidence="3" key="1">
    <citation type="submission" date="2016-01" db="EMBL/GenBank/DDBJ databases">
        <authorList>
            <person name="Mcilroy J.S."/>
            <person name="Karst M S."/>
            <person name="Albertsen M."/>
        </authorList>
    </citation>
    <scope>NUCLEOTIDE SEQUENCE</scope>
    <source>
        <strain evidence="3">Cfx-K</strain>
    </source>
</reference>
<dbReference type="AlphaFoldDB" id="A0A170PH19"/>
<accession>A0A170PH19</accession>
<dbReference type="Pfam" id="PF01488">
    <property type="entry name" value="Shikimate_DH"/>
    <property type="match status" value="1"/>
</dbReference>
<protein>
    <recommendedName>
        <fullName evidence="2">Quinate/shikimate 5-dehydrogenase/glutamyl-tRNA reductase domain-containing protein</fullName>
    </recommendedName>
</protein>
<evidence type="ECO:0000259" key="2">
    <source>
        <dbReference type="Pfam" id="PF01488"/>
    </source>
</evidence>